<evidence type="ECO:0000256" key="7">
    <source>
        <dbReference type="ARBA" id="ARBA00022723"/>
    </source>
</evidence>
<sequence>MPLIFFCPLIYGGIMMSNVDNLGKSERYDGFSKILHWVMAVLIIYATIAGYGMLLVQDDPELFHILSTLNMSGATIATVLFVFRWSWSFFRETPKLPSSISSFQQNVAKLIHSFAYLLMFIVFVSGYLMLKHDYEFFWLFTISQPISNNEVNDFFFIVHRISCVMLGCFIGLHVAAALKHHIILKNDVLKSMTFS</sequence>
<keyword evidence="6 13" id="KW-0812">Transmembrane</keyword>
<accession>A7N3I8</accession>
<dbReference type="InterPro" id="IPR016174">
    <property type="entry name" value="Di-haem_cyt_TM"/>
</dbReference>
<evidence type="ECO:0000313" key="16">
    <source>
        <dbReference type="Proteomes" id="UP000008152"/>
    </source>
</evidence>
<dbReference type="InterPro" id="IPR052168">
    <property type="entry name" value="Cytochrome_b561_oxidase"/>
</dbReference>
<feature type="domain" description="Cytochrome b561 bacterial/Ni-hydrogenase" evidence="14">
    <location>
        <begin position="27"/>
        <end position="193"/>
    </location>
</feature>
<dbReference type="GO" id="GO:0046872">
    <property type="term" value="F:metal ion binding"/>
    <property type="evidence" value="ECO:0007669"/>
    <property type="project" value="UniProtKB-KW"/>
</dbReference>
<evidence type="ECO:0000256" key="4">
    <source>
        <dbReference type="ARBA" id="ARBA00022475"/>
    </source>
</evidence>
<dbReference type="SUPFAM" id="SSF81342">
    <property type="entry name" value="Transmembrane di-heme cytochromes"/>
    <property type="match status" value="1"/>
</dbReference>
<reference evidence="15 16" key="1">
    <citation type="submission" date="2007-08" db="EMBL/GenBank/DDBJ databases">
        <authorList>
            <consortium name="The Vibrio harveyi Genome Sequencing Project"/>
            <person name="Bassler B."/>
            <person name="Clifton S.W."/>
            <person name="Fulton L."/>
            <person name="Delehaunty K."/>
            <person name="Fronick C."/>
            <person name="Harrison M."/>
            <person name="Markivic C."/>
            <person name="Fulton R."/>
            <person name="Tin-Wollam A.-M."/>
            <person name="Shah N."/>
            <person name="Pepin K."/>
            <person name="Nash W."/>
            <person name="Thiruvilangam P."/>
            <person name="Bhonagiri V."/>
            <person name="Waters C."/>
            <person name="Tu K.C."/>
            <person name="Irgon J."/>
            <person name="Wilson R.K."/>
        </authorList>
    </citation>
    <scope>NUCLEOTIDE SEQUENCE [LARGE SCALE GENOMIC DNA]</scope>
    <source>
        <strain evidence="16">ATCC BAA-1116 / BB120</strain>
    </source>
</reference>
<keyword evidence="3" id="KW-0813">Transport</keyword>
<evidence type="ECO:0000256" key="12">
    <source>
        <dbReference type="ARBA" id="ARBA00037975"/>
    </source>
</evidence>
<dbReference type="EMBL" id="CP000790">
    <property type="protein sequence ID" value="ABU72647.1"/>
    <property type="molecule type" value="Genomic_DNA"/>
</dbReference>
<dbReference type="Gene3D" id="1.20.950.20">
    <property type="entry name" value="Transmembrane di-heme cytochromes, Chain C"/>
    <property type="match status" value="1"/>
</dbReference>
<comment type="cofactor">
    <cofactor evidence="1">
        <name>heme b</name>
        <dbReference type="ChEBI" id="CHEBI:60344"/>
    </cofactor>
</comment>
<evidence type="ECO:0000256" key="3">
    <source>
        <dbReference type="ARBA" id="ARBA00022448"/>
    </source>
</evidence>
<gene>
    <name evidence="15" type="ordered locus">VIBHAR_04738</name>
</gene>
<evidence type="ECO:0000256" key="2">
    <source>
        <dbReference type="ARBA" id="ARBA00004651"/>
    </source>
</evidence>
<proteinExistence type="inferred from homology"/>
<keyword evidence="7" id="KW-0479">Metal-binding</keyword>
<protein>
    <recommendedName>
        <fullName evidence="14">Cytochrome b561 bacterial/Ni-hydrogenase domain-containing protein</fullName>
    </recommendedName>
</protein>
<dbReference type="GO" id="GO:0009055">
    <property type="term" value="F:electron transfer activity"/>
    <property type="evidence" value="ECO:0007669"/>
    <property type="project" value="InterPro"/>
</dbReference>
<keyword evidence="8" id="KW-0249">Electron transport</keyword>
<keyword evidence="10" id="KW-0408">Iron</keyword>
<dbReference type="InterPro" id="IPR011577">
    <property type="entry name" value="Cyt_b561_bac/Ni-Hgenase"/>
</dbReference>
<dbReference type="PATRIC" id="fig|338187.36.peg.3631"/>
<dbReference type="GO" id="GO:0005886">
    <property type="term" value="C:plasma membrane"/>
    <property type="evidence" value="ECO:0007669"/>
    <property type="project" value="UniProtKB-SubCell"/>
</dbReference>
<organism evidence="15 16">
    <name type="scientific">Vibrio campbellii (strain ATCC BAA-1116)</name>
    <dbReference type="NCBI Taxonomy" id="2902295"/>
    <lineage>
        <taxon>Bacteria</taxon>
        <taxon>Pseudomonadati</taxon>
        <taxon>Pseudomonadota</taxon>
        <taxon>Gammaproteobacteria</taxon>
        <taxon>Vibrionales</taxon>
        <taxon>Vibrionaceae</taxon>
        <taxon>Vibrio</taxon>
    </lineage>
</organism>
<feature type="transmembrane region" description="Helical" evidence="13">
    <location>
        <begin position="34"/>
        <end position="56"/>
    </location>
</feature>
<feature type="transmembrane region" description="Helical" evidence="13">
    <location>
        <begin position="62"/>
        <end position="87"/>
    </location>
</feature>
<evidence type="ECO:0000313" key="15">
    <source>
        <dbReference type="EMBL" id="ABU72647.1"/>
    </source>
</evidence>
<feature type="transmembrane region" description="Helical" evidence="13">
    <location>
        <begin position="154"/>
        <end position="178"/>
    </location>
</feature>
<evidence type="ECO:0000256" key="8">
    <source>
        <dbReference type="ARBA" id="ARBA00022982"/>
    </source>
</evidence>
<dbReference type="GO" id="GO:0022904">
    <property type="term" value="P:respiratory electron transport chain"/>
    <property type="evidence" value="ECO:0007669"/>
    <property type="project" value="InterPro"/>
</dbReference>
<keyword evidence="9 13" id="KW-1133">Transmembrane helix</keyword>
<dbReference type="AlphaFoldDB" id="A7N3I8"/>
<comment type="similarity">
    <text evidence="12">Belongs to the cytochrome b561 family.</text>
</comment>
<keyword evidence="5" id="KW-0349">Heme</keyword>
<dbReference type="Proteomes" id="UP000008152">
    <property type="component" value="Chromosome II"/>
</dbReference>
<evidence type="ECO:0000256" key="6">
    <source>
        <dbReference type="ARBA" id="ARBA00022692"/>
    </source>
</evidence>
<evidence type="ECO:0000256" key="1">
    <source>
        <dbReference type="ARBA" id="ARBA00001970"/>
    </source>
</evidence>
<dbReference type="GO" id="GO:0020037">
    <property type="term" value="F:heme binding"/>
    <property type="evidence" value="ECO:0007669"/>
    <property type="project" value="TreeGrafter"/>
</dbReference>
<evidence type="ECO:0000256" key="5">
    <source>
        <dbReference type="ARBA" id="ARBA00022617"/>
    </source>
</evidence>
<dbReference type="KEGG" id="vha:VIBHAR_04738"/>
<comment type="subcellular location">
    <subcellularLocation>
        <location evidence="2">Cell membrane</location>
        <topology evidence="2">Multi-pass membrane protein</topology>
    </subcellularLocation>
</comment>
<evidence type="ECO:0000256" key="11">
    <source>
        <dbReference type="ARBA" id="ARBA00023136"/>
    </source>
</evidence>
<evidence type="ECO:0000256" key="13">
    <source>
        <dbReference type="SAM" id="Phobius"/>
    </source>
</evidence>
<name>A7N3I8_VIBC1</name>
<dbReference type="Pfam" id="PF01292">
    <property type="entry name" value="Ni_hydr_CYTB"/>
    <property type="match status" value="1"/>
</dbReference>
<dbReference type="PANTHER" id="PTHR30529:SF1">
    <property type="entry name" value="CYTOCHROME B561 HOMOLOG 2"/>
    <property type="match status" value="1"/>
</dbReference>
<dbReference type="PANTHER" id="PTHR30529">
    <property type="entry name" value="CYTOCHROME B561"/>
    <property type="match status" value="1"/>
</dbReference>
<evidence type="ECO:0000259" key="14">
    <source>
        <dbReference type="Pfam" id="PF01292"/>
    </source>
</evidence>
<keyword evidence="4" id="KW-1003">Cell membrane</keyword>
<evidence type="ECO:0000256" key="9">
    <source>
        <dbReference type="ARBA" id="ARBA00022989"/>
    </source>
</evidence>
<keyword evidence="11 13" id="KW-0472">Membrane</keyword>
<evidence type="ECO:0000256" key="10">
    <source>
        <dbReference type="ARBA" id="ARBA00023004"/>
    </source>
</evidence>
<feature type="transmembrane region" description="Helical" evidence="13">
    <location>
        <begin position="107"/>
        <end position="130"/>
    </location>
</feature>